<dbReference type="RefSeq" id="WP_135545212.1">
    <property type="nucleotide sequence ID" value="NZ_SPQQ01000002.1"/>
</dbReference>
<organism evidence="1 2">
    <name type="scientific">Desulfosporosinus fructosivorans</name>
    <dbReference type="NCBI Taxonomy" id="2018669"/>
    <lineage>
        <taxon>Bacteria</taxon>
        <taxon>Bacillati</taxon>
        <taxon>Bacillota</taxon>
        <taxon>Clostridia</taxon>
        <taxon>Eubacteriales</taxon>
        <taxon>Desulfitobacteriaceae</taxon>
        <taxon>Desulfosporosinus</taxon>
    </lineage>
</organism>
<reference evidence="1 2" key="1">
    <citation type="submission" date="2019-03" db="EMBL/GenBank/DDBJ databases">
        <title>Draft Genome Sequence of Desulfosporosinus fructosivorans Strain 63.6F, Isolated from Marine Sediment in the Baltic Sea.</title>
        <authorList>
            <person name="Hausmann B."/>
            <person name="Vandieken V."/>
            <person name="Pjevac P."/>
            <person name="Schreck K."/>
            <person name="Herbold C.W."/>
            <person name="Loy A."/>
        </authorList>
    </citation>
    <scope>NUCLEOTIDE SEQUENCE [LARGE SCALE GENOMIC DNA]</scope>
    <source>
        <strain evidence="1 2">63.6F</strain>
    </source>
</reference>
<dbReference type="Proteomes" id="UP000298460">
    <property type="component" value="Unassembled WGS sequence"/>
</dbReference>
<protein>
    <submittedName>
        <fullName evidence="1">Uncharacterized protein</fullName>
    </submittedName>
</protein>
<comment type="caution">
    <text evidence="1">The sequence shown here is derived from an EMBL/GenBank/DDBJ whole genome shotgun (WGS) entry which is preliminary data.</text>
</comment>
<dbReference type="EMBL" id="SPQQ01000002">
    <property type="protein sequence ID" value="TGE38717.1"/>
    <property type="molecule type" value="Genomic_DNA"/>
</dbReference>
<proteinExistence type="predicted"/>
<evidence type="ECO:0000313" key="1">
    <source>
        <dbReference type="EMBL" id="TGE38717.1"/>
    </source>
</evidence>
<dbReference type="AlphaFoldDB" id="A0A4Z0R9I0"/>
<accession>A0A4Z0R9I0</accession>
<gene>
    <name evidence="1" type="ORF">E4K67_04320</name>
</gene>
<sequence length="103" mass="11025">MAQVTGVACPICGKGVLKIDALDKFGHSIESAELSVNMLGEVEFYGAEELTGTDSEWISTTAVCTKCGADLEVNTDHEITCPVSASNADAKEYRIGKWVNIRN</sequence>
<dbReference type="OrthoDB" id="1798532at2"/>
<keyword evidence="2" id="KW-1185">Reference proteome</keyword>
<evidence type="ECO:0000313" key="2">
    <source>
        <dbReference type="Proteomes" id="UP000298460"/>
    </source>
</evidence>
<name>A0A4Z0R9I0_9FIRM</name>